<reference evidence="17" key="1">
    <citation type="journal article" date="2019" name="Int. J. Syst. Evol. Microbiol.">
        <title>The Global Catalogue of Microorganisms (GCM) 10K type strain sequencing project: providing services to taxonomists for standard genome sequencing and annotation.</title>
        <authorList>
            <consortium name="The Broad Institute Genomics Platform"/>
            <consortium name="The Broad Institute Genome Sequencing Center for Infectious Disease"/>
            <person name="Wu L."/>
            <person name="Ma J."/>
        </authorList>
    </citation>
    <scope>NUCLEOTIDE SEQUENCE [LARGE SCALE GENOMIC DNA]</scope>
    <source>
        <strain evidence="17">KCTC 42953</strain>
    </source>
</reference>
<keyword evidence="17" id="KW-1185">Reference proteome</keyword>
<comment type="subcellular location">
    <subcellularLocation>
        <location evidence="1 10">Cell outer membrane</location>
        <topology evidence="1 10">Multi-pass membrane protein</topology>
    </subcellularLocation>
</comment>
<dbReference type="InterPro" id="IPR000531">
    <property type="entry name" value="Beta-barrel_TonB"/>
</dbReference>
<keyword evidence="16" id="KW-0675">Receptor</keyword>
<dbReference type="Proteomes" id="UP001595533">
    <property type="component" value="Unassembled WGS sequence"/>
</dbReference>
<dbReference type="InterPro" id="IPR012910">
    <property type="entry name" value="Plug_dom"/>
</dbReference>
<dbReference type="Gene3D" id="2.40.170.20">
    <property type="entry name" value="TonB-dependent receptor, beta-barrel domain"/>
    <property type="match status" value="1"/>
</dbReference>
<keyword evidence="8 10" id="KW-0472">Membrane</keyword>
<evidence type="ECO:0000256" key="1">
    <source>
        <dbReference type="ARBA" id="ARBA00004571"/>
    </source>
</evidence>
<evidence type="ECO:0000256" key="8">
    <source>
        <dbReference type="ARBA" id="ARBA00023136"/>
    </source>
</evidence>
<evidence type="ECO:0000256" key="7">
    <source>
        <dbReference type="ARBA" id="ARBA00023077"/>
    </source>
</evidence>
<dbReference type="EMBL" id="JBHRTS010000010">
    <property type="protein sequence ID" value="MFC3195866.1"/>
    <property type="molecule type" value="Genomic_DNA"/>
</dbReference>
<evidence type="ECO:0000256" key="13">
    <source>
        <dbReference type="SAM" id="SignalP"/>
    </source>
</evidence>
<evidence type="ECO:0000313" key="16">
    <source>
        <dbReference type="EMBL" id="MFC3195866.1"/>
    </source>
</evidence>
<evidence type="ECO:0000256" key="11">
    <source>
        <dbReference type="PROSITE-ProRule" id="PRU10144"/>
    </source>
</evidence>
<evidence type="ECO:0000256" key="10">
    <source>
        <dbReference type="PROSITE-ProRule" id="PRU01360"/>
    </source>
</evidence>
<evidence type="ECO:0000256" key="2">
    <source>
        <dbReference type="ARBA" id="ARBA00009810"/>
    </source>
</evidence>
<dbReference type="CDD" id="cd01347">
    <property type="entry name" value="ligand_gated_channel"/>
    <property type="match status" value="1"/>
</dbReference>
<dbReference type="PANTHER" id="PTHR30069:SF41">
    <property type="entry name" value="HEME_HEMOPEXIN UTILIZATION PROTEIN C"/>
    <property type="match status" value="1"/>
</dbReference>
<dbReference type="Gene3D" id="2.170.130.10">
    <property type="entry name" value="TonB-dependent receptor, plug domain"/>
    <property type="match status" value="1"/>
</dbReference>
<proteinExistence type="inferred from homology"/>
<comment type="caution">
    <text evidence="16">The sequence shown here is derived from an EMBL/GenBank/DDBJ whole genome shotgun (WGS) entry which is preliminary data.</text>
</comment>
<dbReference type="PROSITE" id="PS52016">
    <property type="entry name" value="TONB_DEPENDENT_REC_3"/>
    <property type="match status" value="1"/>
</dbReference>
<dbReference type="Pfam" id="PF00593">
    <property type="entry name" value="TonB_dep_Rec_b-barrel"/>
    <property type="match status" value="1"/>
</dbReference>
<sequence length="695" mass="77392">MNQKIKLNALALMISGIISGSALAQTAVEVSEQQMQENNQQEHTEDMAPMKVWGTKVKATSVNISDEDITMRQADHLSDLLRSIPGVDVGGAHSLNQRINIRGLDDKDLAITIDGAVQNTYMYHHMGNLQIHADILKAVAVEVGTNSVVNGGLGGAVRFETKEAKDLLDYGQQFGGRIQGSFANNDSIGGSLSLFGQLNDQWDVLAYYNHVDRDNYVVGGGRIVGSDGVVINEDGEVKGLAGTTKDGLLKFGLDISAHQRLEFGLENYHDEGQYSYRPDMGLATDLAIADNLGLPLTYPTEFTRDTYTLNHELFWGENSSLRTAVYHNNSHLRRDESGIAVVFPDSPSLIEGTARNEGFSVLGRTELSHLQSHQLTYGVEFVDYTTTYQREGQEVSGEDANNFALYIEDRIGFDNGFYFTPGIRYDRYDVDSVVVNNTFDEVTLALALDYAVTERLNLGWSSTQLFKGPELSEVFVGAGIRDTENPNIKAETGVNHQLSFTYQAGHGFDFGATLFRTEIDDYIYEYADDNVGDLSIDGFEAFISHRTGQLTTLLTYASQDSELDAFTSYPEFEGSRLDRSIGDNIDLTFDYLLPNLNLHLFWNTRFVDKLGAELDLDELNNPKKAHTVHNFSMRWVPQQQFQGLELTLGVDNLFDKLYASHASRTGDSFHPRFGALHLTDYEPGRNVKFTLAYKF</sequence>
<keyword evidence="7 12" id="KW-0798">TonB box</keyword>
<evidence type="ECO:0000256" key="5">
    <source>
        <dbReference type="ARBA" id="ARBA00022692"/>
    </source>
</evidence>
<evidence type="ECO:0000259" key="14">
    <source>
        <dbReference type="Pfam" id="PF00593"/>
    </source>
</evidence>
<protein>
    <submittedName>
        <fullName evidence="16">TonB-dependent receptor domain-containing protein</fullName>
    </submittedName>
</protein>
<evidence type="ECO:0000256" key="4">
    <source>
        <dbReference type="ARBA" id="ARBA00022452"/>
    </source>
</evidence>
<evidence type="ECO:0000256" key="9">
    <source>
        <dbReference type="ARBA" id="ARBA00023237"/>
    </source>
</evidence>
<comment type="similarity">
    <text evidence="2 10 12">Belongs to the TonB-dependent receptor family.</text>
</comment>
<keyword evidence="6 13" id="KW-0732">Signal</keyword>
<dbReference type="InterPro" id="IPR037066">
    <property type="entry name" value="Plug_dom_sf"/>
</dbReference>
<evidence type="ECO:0000259" key="15">
    <source>
        <dbReference type="Pfam" id="PF07715"/>
    </source>
</evidence>
<keyword evidence="5 10" id="KW-0812">Transmembrane</keyword>
<keyword evidence="4 10" id="KW-1134">Transmembrane beta strand</keyword>
<organism evidence="16 17">
    <name type="scientific">Marinicella sediminis</name>
    <dbReference type="NCBI Taxonomy" id="1792834"/>
    <lineage>
        <taxon>Bacteria</taxon>
        <taxon>Pseudomonadati</taxon>
        <taxon>Pseudomonadota</taxon>
        <taxon>Gammaproteobacteria</taxon>
        <taxon>Lysobacterales</taxon>
        <taxon>Marinicellaceae</taxon>
        <taxon>Marinicella</taxon>
    </lineage>
</organism>
<evidence type="ECO:0000256" key="3">
    <source>
        <dbReference type="ARBA" id="ARBA00022448"/>
    </source>
</evidence>
<feature type="chain" id="PRO_5046201850" evidence="13">
    <location>
        <begin position="25"/>
        <end position="695"/>
    </location>
</feature>
<accession>A0ABV7JGP2</accession>
<dbReference type="InterPro" id="IPR039426">
    <property type="entry name" value="TonB-dep_rcpt-like"/>
</dbReference>
<dbReference type="PROSITE" id="PS01156">
    <property type="entry name" value="TONB_DEPENDENT_REC_2"/>
    <property type="match status" value="1"/>
</dbReference>
<name>A0ABV7JGP2_9GAMM</name>
<dbReference type="InterPro" id="IPR036942">
    <property type="entry name" value="Beta-barrel_TonB_sf"/>
</dbReference>
<evidence type="ECO:0000313" key="17">
    <source>
        <dbReference type="Proteomes" id="UP001595533"/>
    </source>
</evidence>
<feature type="short sequence motif" description="TonB C-terminal box" evidence="11">
    <location>
        <begin position="678"/>
        <end position="695"/>
    </location>
</feature>
<evidence type="ECO:0000256" key="12">
    <source>
        <dbReference type="RuleBase" id="RU003357"/>
    </source>
</evidence>
<keyword evidence="9 10" id="KW-0998">Cell outer membrane</keyword>
<keyword evidence="3 10" id="KW-0813">Transport</keyword>
<gene>
    <name evidence="16" type="ORF">ACFODZ_16550</name>
</gene>
<feature type="domain" description="TonB-dependent receptor-like beta-barrel" evidence="14">
    <location>
        <begin position="271"/>
        <end position="653"/>
    </location>
</feature>
<dbReference type="PANTHER" id="PTHR30069">
    <property type="entry name" value="TONB-DEPENDENT OUTER MEMBRANE RECEPTOR"/>
    <property type="match status" value="1"/>
</dbReference>
<dbReference type="RefSeq" id="WP_198538353.1">
    <property type="nucleotide sequence ID" value="NZ_JBHRTS010000010.1"/>
</dbReference>
<feature type="signal peptide" evidence="13">
    <location>
        <begin position="1"/>
        <end position="24"/>
    </location>
</feature>
<dbReference type="InterPro" id="IPR010917">
    <property type="entry name" value="TonB_rcpt_CS"/>
</dbReference>
<dbReference type="SUPFAM" id="SSF56935">
    <property type="entry name" value="Porins"/>
    <property type="match status" value="1"/>
</dbReference>
<evidence type="ECO:0000256" key="6">
    <source>
        <dbReference type="ARBA" id="ARBA00022729"/>
    </source>
</evidence>
<feature type="domain" description="TonB-dependent receptor plug" evidence="15">
    <location>
        <begin position="60"/>
        <end position="154"/>
    </location>
</feature>
<dbReference type="Pfam" id="PF07715">
    <property type="entry name" value="Plug"/>
    <property type="match status" value="1"/>
</dbReference>